<feature type="chain" id="PRO_5017958617" description="Lipoprotein" evidence="1">
    <location>
        <begin position="18"/>
        <end position="157"/>
    </location>
</feature>
<evidence type="ECO:0000313" key="2">
    <source>
        <dbReference type="EMBL" id="AZI44362.1"/>
    </source>
</evidence>
<accession>A0A3G8YGE1</accession>
<reference evidence="2 3" key="1">
    <citation type="submission" date="2018-11" db="EMBL/GenBank/DDBJ databases">
        <title>Deinococcus shelandsis sp. nov., isolated from South Shetland Islands soil of Antarctica.</title>
        <authorList>
            <person name="Tian J."/>
        </authorList>
    </citation>
    <scope>NUCLEOTIDE SEQUENCE [LARGE SCALE GENOMIC DNA]</scope>
    <source>
        <strain evidence="2 3">S14-83T</strain>
    </source>
</reference>
<proteinExistence type="predicted"/>
<dbReference type="OrthoDB" id="9904129at2"/>
<dbReference type="RefSeq" id="WP_124873928.1">
    <property type="nucleotide sequence ID" value="NZ_CP034184.1"/>
</dbReference>
<evidence type="ECO:0008006" key="4">
    <source>
        <dbReference type="Google" id="ProtNLM"/>
    </source>
</evidence>
<dbReference type="AlphaFoldDB" id="A0A3G8YGE1"/>
<gene>
    <name evidence="2" type="ORF">EHF33_15890</name>
</gene>
<evidence type="ECO:0000256" key="1">
    <source>
        <dbReference type="SAM" id="SignalP"/>
    </source>
</evidence>
<dbReference type="KEGG" id="dph:EHF33_15890"/>
<keyword evidence="3" id="KW-1185">Reference proteome</keyword>
<organism evidence="2 3">
    <name type="scientific">Deinococcus psychrotolerans</name>
    <dbReference type="NCBI Taxonomy" id="2489213"/>
    <lineage>
        <taxon>Bacteria</taxon>
        <taxon>Thermotogati</taxon>
        <taxon>Deinococcota</taxon>
        <taxon>Deinococci</taxon>
        <taxon>Deinococcales</taxon>
        <taxon>Deinococcaceae</taxon>
        <taxon>Deinococcus</taxon>
    </lineage>
</organism>
<evidence type="ECO:0000313" key="3">
    <source>
        <dbReference type="Proteomes" id="UP000276417"/>
    </source>
</evidence>
<dbReference type="PROSITE" id="PS51257">
    <property type="entry name" value="PROKAR_LIPOPROTEIN"/>
    <property type="match status" value="1"/>
</dbReference>
<keyword evidence="1" id="KW-0732">Signal</keyword>
<dbReference type="EMBL" id="CP034184">
    <property type="protein sequence ID" value="AZI44362.1"/>
    <property type="molecule type" value="Genomic_DNA"/>
</dbReference>
<protein>
    <recommendedName>
        <fullName evidence="4">Lipoprotein</fullName>
    </recommendedName>
</protein>
<feature type="signal peptide" evidence="1">
    <location>
        <begin position="1"/>
        <end position="17"/>
    </location>
</feature>
<name>A0A3G8YGE1_9DEIO</name>
<dbReference type="Proteomes" id="UP000276417">
    <property type="component" value="Chromosome 2"/>
</dbReference>
<sequence length="157" mass="15940">MKKNLGLLALTGVIALAACSAPLPVPTRTDPPTKAEPVVVTYPAATPAPAPLSVTVIGNPTSTSAPYLYVTALEAGRSPGNGAGCTAMASEGEDKSMTIRAANCGETSTATVYVALAGQTTPQKVGEQDLILVQKRAGIVEPVSAVITVRGEVVWPK</sequence>